<protein>
    <submittedName>
        <fullName evidence="3">Heat shock protein HslJ</fullName>
    </submittedName>
</protein>
<dbReference type="Gene3D" id="2.40.128.270">
    <property type="match status" value="1"/>
</dbReference>
<feature type="chain" id="PRO_5012752862" evidence="1">
    <location>
        <begin position="21"/>
        <end position="273"/>
    </location>
</feature>
<dbReference type="AlphaFoldDB" id="A0A1U6IC12"/>
<dbReference type="STRING" id="428990.SAMN06295987_105181"/>
<sequence>MPARISIAASMAACTLASCAPVSMPDADAGNVLAGTSWRLVSIDRGNAGRAALTPALQARHTLSFNRDGSLSLTLDCNRGNANWSAGPLQSGNGSLTIGPVAATRALCPAPSFGEEMAAALPAAQGFTLLPGGKGLTIMTGTAVFAFVAGSSAPPSPQPTTLPGTEDALVPGTDYHATAQVPCGMAGKPPNSRCFAGVKRHWGPDGTNLVEVTRPDGRKRAIFFRGTTPYGADSAEADGSAGWQFTVTRNGDRNTIQFGPESYVIVDALVEGG</sequence>
<keyword evidence="1" id="KW-0732">Signal</keyword>
<dbReference type="EMBL" id="FVZE01000005">
    <property type="protein sequence ID" value="SLK05541.1"/>
    <property type="molecule type" value="Genomic_DNA"/>
</dbReference>
<dbReference type="Proteomes" id="UP000190989">
    <property type="component" value="Unassembled WGS sequence"/>
</dbReference>
<proteinExistence type="predicted"/>
<evidence type="ECO:0000256" key="1">
    <source>
        <dbReference type="SAM" id="SignalP"/>
    </source>
</evidence>
<evidence type="ECO:0000313" key="4">
    <source>
        <dbReference type="Proteomes" id="UP000190989"/>
    </source>
</evidence>
<feature type="signal peptide" evidence="1">
    <location>
        <begin position="1"/>
        <end position="20"/>
    </location>
</feature>
<dbReference type="RefSeq" id="WP_176168077.1">
    <property type="nucleotide sequence ID" value="NZ_FVZE01000005.1"/>
</dbReference>
<dbReference type="InterPro" id="IPR038670">
    <property type="entry name" value="HslJ-like_sf"/>
</dbReference>
<gene>
    <name evidence="3" type="ORF">SAMN06295987_105181</name>
</gene>
<dbReference type="InterPro" id="IPR005184">
    <property type="entry name" value="DUF306_Meta_HslJ"/>
</dbReference>
<keyword evidence="3" id="KW-0346">Stress response</keyword>
<dbReference type="PROSITE" id="PS51257">
    <property type="entry name" value="PROKAR_LIPOPROTEIN"/>
    <property type="match status" value="1"/>
</dbReference>
<evidence type="ECO:0000259" key="2">
    <source>
        <dbReference type="Pfam" id="PF03724"/>
    </source>
</evidence>
<name>A0A1U6IC12_9SPHN</name>
<accession>A0A1U6IC12</accession>
<dbReference type="Pfam" id="PF03724">
    <property type="entry name" value="META"/>
    <property type="match status" value="1"/>
</dbReference>
<reference evidence="4" key="1">
    <citation type="submission" date="2017-02" db="EMBL/GenBank/DDBJ databases">
        <authorList>
            <person name="Varghese N."/>
            <person name="Submissions S."/>
        </authorList>
    </citation>
    <scope>NUCLEOTIDE SEQUENCE [LARGE SCALE GENOMIC DNA]</scope>
    <source>
        <strain evidence="4">SM117</strain>
    </source>
</reference>
<keyword evidence="4" id="KW-1185">Reference proteome</keyword>
<evidence type="ECO:0000313" key="3">
    <source>
        <dbReference type="EMBL" id="SLK05541.1"/>
    </source>
</evidence>
<organism evidence="3 4">
    <name type="scientific">Novosphingobium mathurense</name>
    <dbReference type="NCBI Taxonomy" id="428990"/>
    <lineage>
        <taxon>Bacteria</taxon>
        <taxon>Pseudomonadati</taxon>
        <taxon>Pseudomonadota</taxon>
        <taxon>Alphaproteobacteria</taxon>
        <taxon>Sphingomonadales</taxon>
        <taxon>Sphingomonadaceae</taxon>
        <taxon>Novosphingobium</taxon>
    </lineage>
</organism>
<feature type="domain" description="DUF306" evidence="2">
    <location>
        <begin position="33"/>
        <end position="139"/>
    </location>
</feature>